<name>A0A382SG49_9ZZZZ</name>
<organism evidence="3">
    <name type="scientific">marine metagenome</name>
    <dbReference type="NCBI Taxonomy" id="408172"/>
    <lineage>
        <taxon>unclassified sequences</taxon>
        <taxon>metagenomes</taxon>
        <taxon>ecological metagenomes</taxon>
    </lineage>
</organism>
<dbReference type="Pfam" id="PF11258">
    <property type="entry name" value="DUF3048"/>
    <property type="match status" value="1"/>
</dbReference>
<evidence type="ECO:0000313" key="3">
    <source>
        <dbReference type="EMBL" id="SVD08823.1"/>
    </source>
</evidence>
<feature type="domain" description="DUF3048" evidence="1">
    <location>
        <begin position="2"/>
        <end position="94"/>
    </location>
</feature>
<proteinExistence type="predicted"/>
<dbReference type="Gene3D" id="3.50.90.10">
    <property type="entry name" value="YerB-like"/>
    <property type="match status" value="1"/>
</dbReference>
<evidence type="ECO:0000259" key="1">
    <source>
        <dbReference type="Pfam" id="PF11258"/>
    </source>
</evidence>
<sequence>MAVKIGNNDARSLPQVGLEAADIVYETHIENGVTRFLAIFHSQVPETVGMIRSARSGDIDLLSNLNVPYLAYWGANEGVEAELRQAEELDALVTQSALSWPASLNFVRYFVCCPEYGYPLLSTPGVLAWAAPGVTRLPPDPVFDYGDLSASAVPAEGVRWTTPNRQIDYVWDDSSSRWLRFQDGMPLLDAYGEQLGADNLLMLYVFYTQSVADPRSPKVISTGSGAGRLFRDGTVTTVIWDRPGNADGWDLAEIWSSKVAKLDPG</sequence>
<dbReference type="EMBL" id="UINC01128827">
    <property type="protein sequence ID" value="SVD08823.1"/>
    <property type="molecule type" value="Genomic_DNA"/>
</dbReference>
<dbReference type="SUPFAM" id="SSF159774">
    <property type="entry name" value="YerB-like"/>
    <property type="match status" value="1"/>
</dbReference>
<gene>
    <name evidence="3" type="ORF">METZ01_LOCUS361677</name>
</gene>
<evidence type="ECO:0000259" key="2">
    <source>
        <dbReference type="Pfam" id="PF17479"/>
    </source>
</evidence>
<feature type="domain" description="DUF3048" evidence="2">
    <location>
        <begin position="165"/>
        <end position="250"/>
    </location>
</feature>
<protein>
    <recommendedName>
        <fullName evidence="4">DUF3048 domain-containing protein</fullName>
    </recommendedName>
</protein>
<dbReference type="InterPro" id="IPR023158">
    <property type="entry name" value="YerB-like_sf"/>
</dbReference>
<reference evidence="3" key="1">
    <citation type="submission" date="2018-05" db="EMBL/GenBank/DDBJ databases">
        <authorList>
            <person name="Lanie J.A."/>
            <person name="Ng W.-L."/>
            <person name="Kazmierczak K.M."/>
            <person name="Andrzejewski T.M."/>
            <person name="Davidsen T.M."/>
            <person name="Wayne K.J."/>
            <person name="Tettelin H."/>
            <person name="Glass J.I."/>
            <person name="Rusch D."/>
            <person name="Podicherti R."/>
            <person name="Tsui H.-C.T."/>
            <person name="Winkler M.E."/>
        </authorList>
    </citation>
    <scope>NUCLEOTIDE SEQUENCE</scope>
</reference>
<evidence type="ECO:0008006" key="4">
    <source>
        <dbReference type="Google" id="ProtNLM"/>
    </source>
</evidence>
<dbReference type="InterPro" id="IPR021416">
    <property type="entry name" value="DUF3048_N"/>
</dbReference>
<dbReference type="AlphaFoldDB" id="A0A382SG49"/>
<accession>A0A382SG49</accession>
<dbReference type="InterPro" id="IPR035328">
    <property type="entry name" value="DUF3048_C"/>
</dbReference>
<feature type="non-terminal residue" evidence="3">
    <location>
        <position position="265"/>
    </location>
</feature>
<dbReference type="Pfam" id="PF17479">
    <property type="entry name" value="DUF3048_C"/>
    <property type="match status" value="1"/>
</dbReference>